<accession>A0A6A6LRP0</accession>
<comment type="caution">
    <text evidence="1">The sequence shown here is derived from an EMBL/GenBank/DDBJ whole genome shotgun (WGS) entry which is preliminary data.</text>
</comment>
<proteinExistence type="predicted"/>
<protein>
    <submittedName>
        <fullName evidence="1">Uncharacterized protein</fullName>
    </submittedName>
</protein>
<evidence type="ECO:0000313" key="1">
    <source>
        <dbReference type="EMBL" id="KAF2303125.1"/>
    </source>
</evidence>
<evidence type="ECO:0000313" key="2">
    <source>
        <dbReference type="Proteomes" id="UP000467840"/>
    </source>
</evidence>
<organism evidence="1 2">
    <name type="scientific">Hevea brasiliensis</name>
    <name type="common">Para rubber tree</name>
    <name type="synonym">Siphonia brasiliensis</name>
    <dbReference type="NCBI Taxonomy" id="3981"/>
    <lineage>
        <taxon>Eukaryota</taxon>
        <taxon>Viridiplantae</taxon>
        <taxon>Streptophyta</taxon>
        <taxon>Embryophyta</taxon>
        <taxon>Tracheophyta</taxon>
        <taxon>Spermatophyta</taxon>
        <taxon>Magnoliopsida</taxon>
        <taxon>eudicotyledons</taxon>
        <taxon>Gunneridae</taxon>
        <taxon>Pentapetalae</taxon>
        <taxon>rosids</taxon>
        <taxon>fabids</taxon>
        <taxon>Malpighiales</taxon>
        <taxon>Euphorbiaceae</taxon>
        <taxon>Crotonoideae</taxon>
        <taxon>Micrandreae</taxon>
        <taxon>Hevea</taxon>
    </lineage>
</organism>
<sequence length="96" mass="10647">MPVNDGSSGIIHMIVGGPLTCEKKGQNRKIPKEELEVMQVKQELKSPPASISYDEIPNRVRSSYNKRKTGGSLGSFPGYSRGWQEEEDVKVEALEV</sequence>
<keyword evidence="2" id="KW-1185">Reference proteome</keyword>
<gene>
    <name evidence="1" type="ORF">GH714_013983</name>
</gene>
<dbReference type="EMBL" id="JAAGAX010000009">
    <property type="protein sequence ID" value="KAF2303125.1"/>
    <property type="molecule type" value="Genomic_DNA"/>
</dbReference>
<dbReference type="Proteomes" id="UP000467840">
    <property type="component" value="Chromosome 16"/>
</dbReference>
<reference evidence="1 2" key="1">
    <citation type="journal article" date="2020" name="Mol. Plant">
        <title>The Chromosome-Based Rubber Tree Genome Provides New Insights into Spurge Genome Evolution and Rubber Biosynthesis.</title>
        <authorList>
            <person name="Liu J."/>
            <person name="Shi C."/>
            <person name="Shi C.C."/>
            <person name="Li W."/>
            <person name="Zhang Q.J."/>
            <person name="Zhang Y."/>
            <person name="Li K."/>
            <person name="Lu H.F."/>
            <person name="Shi C."/>
            <person name="Zhu S.T."/>
            <person name="Xiao Z.Y."/>
            <person name="Nan H."/>
            <person name="Yue Y."/>
            <person name="Zhu X.G."/>
            <person name="Wu Y."/>
            <person name="Hong X.N."/>
            <person name="Fan G.Y."/>
            <person name="Tong Y."/>
            <person name="Zhang D."/>
            <person name="Mao C.L."/>
            <person name="Liu Y.L."/>
            <person name="Hao S.J."/>
            <person name="Liu W.Q."/>
            <person name="Lv M.Q."/>
            <person name="Zhang H.B."/>
            <person name="Liu Y."/>
            <person name="Hu-Tang G.R."/>
            <person name="Wang J.P."/>
            <person name="Wang J.H."/>
            <person name="Sun Y.H."/>
            <person name="Ni S.B."/>
            <person name="Chen W.B."/>
            <person name="Zhang X.C."/>
            <person name="Jiao Y.N."/>
            <person name="Eichler E.E."/>
            <person name="Li G.H."/>
            <person name="Liu X."/>
            <person name="Gao L.Z."/>
        </authorList>
    </citation>
    <scope>NUCLEOTIDE SEQUENCE [LARGE SCALE GENOMIC DNA]</scope>
    <source>
        <strain evidence="2">cv. GT1</strain>
        <tissue evidence="1">Leaf</tissue>
    </source>
</reference>
<dbReference type="AlphaFoldDB" id="A0A6A6LRP0"/>
<name>A0A6A6LRP0_HEVBR</name>